<evidence type="ECO:0000313" key="2">
    <source>
        <dbReference type="Proteomes" id="UP000658514"/>
    </source>
</evidence>
<name>A0ABR8A9P5_9CYAN</name>
<gene>
    <name evidence="1" type="ORF">H6G24_14270</name>
</gene>
<accession>A0ABR8A9P5</accession>
<evidence type="ECO:0000313" key="1">
    <source>
        <dbReference type="EMBL" id="MBD2196651.1"/>
    </source>
</evidence>
<organism evidence="1 2">
    <name type="scientific">Calothrix parietina FACHB-288</name>
    <dbReference type="NCBI Taxonomy" id="2692896"/>
    <lineage>
        <taxon>Bacteria</taxon>
        <taxon>Bacillati</taxon>
        <taxon>Cyanobacteriota</taxon>
        <taxon>Cyanophyceae</taxon>
        <taxon>Nostocales</taxon>
        <taxon>Calotrichaceae</taxon>
        <taxon>Calothrix</taxon>
    </lineage>
</organism>
<dbReference type="RefSeq" id="WP_190539950.1">
    <property type="nucleotide sequence ID" value="NZ_CAWPNO010000052.1"/>
</dbReference>
<comment type="caution">
    <text evidence="1">The sequence shown here is derived from an EMBL/GenBank/DDBJ whole genome shotgun (WGS) entry which is preliminary data.</text>
</comment>
<reference evidence="1 2" key="1">
    <citation type="journal article" date="2020" name="ISME J.">
        <title>Comparative genomics reveals insights into cyanobacterial evolution and habitat adaptation.</title>
        <authorList>
            <person name="Chen M.Y."/>
            <person name="Teng W.K."/>
            <person name="Zhao L."/>
            <person name="Hu C.X."/>
            <person name="Zhou Y.K."/>
            <person name="Han B.P."/>
            <person name="Song L.R."/>
            <person name="Shu W.S."/>
        </authorList>
    </citation>
    <scope>NUCLEOTIDE SEQUENCE [LARGE SCALE GENOMIC DNA]</scope>
    <source>
        <strain evidence="1 2">FACHB-288</strain>
    </source>
</reference>
<dbReference type="EMBL" id="JACJQH010000020">
    <property type="protein sequence ID" value="MBD2196651.1"/>
    <property type="molecule type" value="Genomic_DNA"/>
</dbReference>
<dbReference type="Proteomes" id="UP000658514">
    <property type="component" value="Unassembled WGS sequence"/>
</dbReference>
<protein>
    <submittedName>
        <fullName evidence="1">Uncharacterized protein</fullName>
    </submittedName>
</protein>
<sequence>MLCSPRKINSYRRKGHSLIRSNKIKPEQWFISHPEAKAALNAKGYKVKQIKKIHSLKHQVCISYWDEKGNICSSFFSYRIFQRWQQEVEKLIDTCQTLSDWKILNHILKHEFLYYQYFQEMVEAISTALENRLSVLKITSQQAVEDKLSNEQLACSTRSR</sequence>
<keyword evidence="2" id="KW-1185">Reference proteome</keyword>
<proteinExistence type="predicted"/>